<dbReference type="OrthoDB" id="206088at2759"/>
<organism>
    <name type="scientific">Culex quinquefasciatus</name>
    <name type="common">Southern house mosquito</name>
    <name type="synonym">Culex pungens</name>
    <dbReference type="NCBI Taxonomy" id="7176"/>
    <lineage>
        <taxon>Eukaryota</taxon>
        <taxon>Metazoa</taxon>
        <taxon>Ecdysozoa</taxon>
        <taxon>Arthropoda</taxon>
        <taxon>Hexapoda</taxon>
        <taxon>Insecta</taxon>
        <taxon>Pterygota</taxon>
        <taxon>Neoptera</taxon>
        <taxon>Endopterygota</taxon>
        <taxon>Diptera</taxon>
        <taxon>Nematocera</taxon>
        <taxon>Culicoidea</taxon>
        <taxon>Culicidae</taxon>
        <taxon>Culicinae</taxon>
        <taxon>Culicini</taxon>
        <taxon>Culex</taxon>
        <taxon>Culex</taxon>
    </lineage>
</organism>
<dbReference type="EMBL" id="DS233265">
    <property type="protein sequence ID" value="EDS29026.1"/>
    <property type="molecule type" value="Genomic_DNA"/>
</dbReference>
<dbReference type="EnsemblMetazoa" id="CPIJ018870-RA">
    <property type="protein sequence ID" value="CPIJ018870-PA"/>
    <property type="gene ID" value="CPIJ018870"/>
</dbReference>
<dbReference type="GO" id="GO:0003910">
    <property type="term" value="F:DNA ligase (ATP) activity"/>
    <property type="evidence" value="ECO:0007669"/>
    <property type="project" value="InterPro"/>
</dbReference>
<dbReference type="InParanoid" id="B0XI68"/>
<dbReference type="HOGENOM" id="CLU_1157407_0_0_1"/>
<accession>B0XI68</accession>
<evidence type="ECO:0000313" key="3">
    <source>
        <dbReference type="EnsemblMetazoa" id="CPIJ018870-PA"/>
    </source>
</evidence>
<dbReference type="Proteomes" id="UP000002320">
    <property type="component" value="Unassembled WGS sequence"/>
</dbReference>
<dbReference type="KEGG" id="cqu:CpipJ_CPIJ018870"/>
<dbReference type="GO" id="GO:0006310">
    <property type="term" value="P:DNA recombination"/>
    <property type="evidence" value="ECO:0007669"/>
    <property type="project" value="InterPro"/>
</dbReference>
<dbReference type="SUPFAM" id="SSF117018">
    <property type="entry name" value="ATP-dependent DNA ligase DNA-binding domain"/>
    <property type="match status" value="1"/>
</dbReference>
<keyword evidence="1 2" id="KW-0436">Ligase</keyword>
<keyword evidence="4" id="KW-1185">Reference proteome</keyword>
<reference evidence="2" key="1">
    <citation type="submission" date="2007-03" db="EMBL/GenBank/DDBJ databases">
        <title>Annotation of Culex pipiens quinquefasciatus.</title>
        <authorList>
            <consortium name="The Broad Institute Genome Sequencing Platform"/>
            <person name="Atkinson P.W."/>
            <person name="Hemingway J."/>
            <person name="Christensen B.M."/>
            <person name="Higgs S."/>
            <person name="Kodira C."/>
            <person name="Hannick L."/>
            <person name="Megy K."/>
            <person name="O'Leary S."/>
            <person name="Pearson M."/>
            <person name="Haas B.J."/>
            <person name="Mauceli E."/>
            <person name="Wortman J.R."/>
            <person name="Lee N.H."/>
            <person name="Guigo R."/>
            <person name="Stanke M."/>
            <person name="Alvarado L."/>
            <person name="Amedeo P."/>
            <person name="Antoine C.H."/>
            <person name="Arensburger P."/>
            <person name="Bidwell S.L."/>
            <person name="Crawford M."/>
            <person name="Camaro F."/>
            <person name="Devon K."/>
            <person name="Engels R."/>
            <person name="Hammond M."/>
            <person name="Howarth C."/>
            <person name="Koehrsen M."/>
            <person name="Lawson D."/>
            <person name="Montgomery P."/>
            <person name="Nene V."/>
            <person name="Nusbaum C."/>
            <person name="Puiu D."/>
            <person name="Romero-Severson J."/>
            <person name="Severson D.W."/>
            <person name="Shumway M."/>
            <person name="Sisk P."/>
            <person name="Stolte C."/>
            <person name="Zeng Q."/>
            <person name="Eisenstadt E."/>
            <person name="Fraser-Liggett C."/>
            <person name="Strausberg R."/>
            <person name="Galagan J."/>
            <person name="Birren B."/>
            <person name="Collins F.H."/>
        </authorList>
    </citation>
    <scope>NUCLEOTIDE SEQUENCE [LARGE SCALE GENOMIC DNA]</scope>
    <source>
        <strain evidence="2">JHB</strain>
    </source>
</reference>
<sequence>MSVCFCYFDTSAVCSAGKKPKLEASSTDELAAGTQFDEVELCRSVRRKHRESQKSPSDSMPRGGEKYTKKRIVKVYQGLCRVHGSSKLAEKKKKRELSESPKRRLTRFVTSAKKMRLRRRKSETVTCLARTFQIIEKTSERLPMIKILANYFWSVILSPDDLLASTTADQSKSSHRMMFRPAPLSVKDVFGKLRKIIKMTVTDDGQDLVDVCGGLTRFASVEKLPKAKVEDVALVLKTVH</sequence>
<dbReference type="InterPro" id="IPR036599">
    <property type="entry name" value="DNA_ligase_N_sf"/>
</dbReference>
<protein>
    <submittedName>
        <fullName evidence="2 3">DNA ligase 1</fullName>
    </submittedName>
</protein>
<reference evidence="3" key="2">
    <citation type="submission" date="2020-05" db="UniProtKB">
        <authorList>
            <consortium name="EnsemblMetazoa"/>
        </authorList>
    </citation>
    <scope>IDENTIFICATION</scope>
    <source>
        <strain evidence="3">JHB</strain>
    </source>
</reference>
<name>B0XI68_CULQU</name>
<dbReference type="VEuPathDB" id="VectorBase:CQUJHB013687"/>
<dbReference type="Gene3D" id="1.10.3260.10">
    <property type="entry name" value="DNA ligase, ATP-dependent, N-terminal domain"/>
    <property type="match status" value="1"/>
</dbReference>
<evidence type="ECO:0000313" key="4">
    <source>
        <dbReference type="Proteomes" id="UP000002320"/>
    </source>
</evidence>
<evidence type="ECO:0000313" key="2">
    <source>
        <dbReference type="EMBL" id="EDS29026.1"/>
    </source>
</evidence>
<dbReference type="GO" id="GO:0006281">
    <property type="term" value="P:DNA repair"/>
    <property type="evidence" value="ECO:0007669"/>
    <property type="project" value="InterPro"/>
</dbReference>
<dbReference type="AlphaFoldDB" id="B0XI68"/>
<gene>
    <name evidence="3" type="primary">6053210</name>
    <name evidence="2" type="ORF">CpipJ_CPIJ018870</name>
</gene>
<proteinExistence type="predicted"/>
<dbReference type="VEuPathDB" id="VectorBase:CPIJ018870"/>
<dbReference type="STRING" id="7176.B0XI68"/>
<dbReference type="eggNOG" id="KOG0967">
    <property type="taxonomic scope" value="Eukaryota"/>
</dbReference>
<evidence type="ECO:0000256" key="1">
    <source>
        <dbReference type="ARBA" id="ARBA00022598"/>
    </source>
</evidence>
<dbReference type="GO" id="GO:0003677">
    <property type="term" value="F:DNA binding"/>
    <property type="evidence" value="ECO:0007669"/>
    <property type="project" value="InterPro"/>
</dbReference>